<gene>
    <name evidence="1" type="ORF">S12H4_25155</name>
</gene>
<accession>X1SYM6</accession>
<name>X1SYM6_9ZZZZ</name>
<evidence type="ECO:0008006" key="2">
    <source>
        <dbReference type="Google" id="ProtNLM"/>
    </source>
</evidence>
<proteinExistence type="predicted"/>
<organism evidence="1">
    <name type="scientific">marine sediment metagenome</name>
    <dbReference type="NCBI Taxonomy" id="412755"/>
    <lineage>
        <taxon>unclassified sequences</taxon>
        <taxon>metagenomes</taxon>
        <taxon>ecological metagenomes</taxon>
    </lineage>
</organism>
<feature type="non-terminal residue" evidence="1">
    <location>
        <position position="80"/>
    </location>
</feature>
<dbReference type="EMBL" id="BARW01013952">
    <property type="protein sequence ID" value="GAI72934.1"/>
    <property type="molecule type" value="Genomic_DNA"/>
</dbReference>
<comment type="caution">
    <text evidence="1">The sequence shown here is derived from an EMBL/GenBank/DDBJ whole genome shotgun (WGS) entry which is preliminary data.</text>
</comment>
<sequence length="80" mass="9195">MNKEISYTKDIEGALVIIENIKMISDFTGLIRKEELIENPDKDITQSAYNRYIRKLCRLGVLIQKKGGYDINIICNVGFL</sequence>
<dbReference type="AlphaFoldDB" id="X1SYM6"/>
<evidence type="ECO:0000313" key="1">
    <source>
        <dbReference type="EMBL" id="GAI72934.1"/>
    </source>
</evidence>
<reference evidence="1" key="1">
    <citation type="journal article" date="2014" name="Front. Microbiol.">
        <title>High frequency of phylogenetically diverse reductive dehalogenase-homologous genes in deep subseafloor sedimentary metagenomes.</title>
        <authorList>
            <person name="Kawai M."/>
            <person name="Futagami T."/>
            <person name="Toyoda A."/>
            <person name="Takaki Y."/>
            <person name="Nishi S."/>
            <person name="Hori S."/>
            <person name="Arai W."/>
            <person name="Tsubouchi T."/>
            <person name="Morono Y."/>
            <person name="Uchiyama I."/>
            <person name="Ito T."/>
            <person name="Fujiyama A."/>
            <person name="Inagaki F."/>
            <person name="Takami H."/>
        </authorList>
    </citation>
    <scope>NUCLEOTIDE SEQUENCE</scope>
    <source>
        <strain evidence="1">Expedition CK06-06</strain>
    </source>
</reference>
<protein>
    <recommendedName>
        <fullName evidence="2">ArnR1-like winged helix-turn-helix domain-containing protein</fullName>
    </recommendedName>
</protein>